<dbReference type="GO" id="GO:0032541">
    <property type="term" value="C:cortical endoplasmic reticulum"/>
    <property type="evidence" value="ECO:0007669"/>
    <property type="project" value="TreeGrafter"/>
</dbReference>
<dbReference type="InterPro" id="IPR031968">
    <property type="entry name" value="VASt"/>
</dbReference>
<evidence type="ECO:0000256" key="2">
    <source>
        <dbReference type="ARBA" id="ARBA00006582"/>
    </source>
</evidence>
<proteinExistence type="inferred from homology"/>
<accession>A0A0C3RRV2</accession>
<feature type="compositionally biased region" description="Acidic residues" evidence="6">
    <location>
        <begin position="348"/>
        <end position="357"/>
    </location>
</feature>
<keyword evidence="4 7" id="KW-1133">Transmembrane helix</keyword>
<dbReference type="Pfam" id="PF02893">
    <property type="entry name" value="GRAM"/>
    <property type="match status" value="1"/>
</dbReference>
<evidence type="ECO:0000259" key="8">
    <source>
        <dbReference type="PROSITE" id="PS51778"/>
    </source>
</evidence>
<dbReference type="GO" id="GO:0005886">
    <property type="term" value="C:plasma membrane"/>
    <property type="evidence" value="ECO:0007669"/>
    <property type="project" value="TreeGrafter"/>
</dbReference>
<keyword evidence="10" id="KW-1185">Reference proteome</keyword>
<dbReference type="GO" id="GO:0032366">
    <property type="term" value="P:intracellular sterol transport"/>
    <property type="evidence" value="ECO:0007669"/>
    <property type="project" value="TreeGrafter"/>
</dbReference>
<dbReference type="GO" id="GO:0005739">
    <property type="term" value="C:mitochondrion"/>
    <property type="evidence" value="ECO:0007669"/>
    <property type="project" value="TreeGrafter"/>
</dbReference>
<feature type="region of interest" description="Disordered" evidence="6">
    <location>
        <begin position="235"/>
        <end position="266"/>
    </location>
</feature>
<evidence type="ECO:0000256" key="4">
    <source>
        <dbReference type="ARBA" id="ARBA00022989"/>
    </source>
</evidence>
<dbReference type="STRING" id="745531.A0A0C3RRV2"/>
<dbReference type="AlphaFoldDB" id="A0A0C3RRV2"/>
<evidence type="ECO:0000313" key="10">
    <source>
        <dbReference type="Proteomes" id="UP000053257"/>
    </source>
</evidence>
<comment type="subcellular location">
    <subcellularLocation>
        <location evidence="1">Membrane</location>
        <topology evidence="1">Single-pass membrane protein</topology>
    </subcellularLocation>
</comment>
<evidence type="ECO:0000256" key="6">
    <source>
        <dbReference type="SAM" id="MobiDB-lite"/>
    </source>
</evidence>
<organism evidence="9 10">
    <name type="scientific">Phlebiopsis gigantea (strain 11061_1 CR5-6)</name>
    <name type="common">White-rot fungus</name>
    <name type="synonym">Peniophora gigantea</name>
    <dbReference type="NCBI Taxonomy" id="745531"/>
    <lineage>
        <taxon>Eukaryota</taxon>
        <taxon>Fungi</taxon>
        <taxon>Dikarya</taxon>
        <taxon>Basidiomycota</taxon>
        <taxon>Agaricomycotina</taxon>
        <taxon>Agaricomycetes</taxon>
        <taxon>Polyporales</taxon>
        <taxon>Phanerochaetaceae</taxon>
        <taxon>Phlebiopsis</taxon>
    </lineage>
</organism>
<dbReference type="Proteomes" id="UP000053257">
    <property type="component" value="Unassembled WGS sequence"/>
</dbReference>
<feature type="region of interest" description="Disordered" evidence="6">
    <location>
        <begin position="731"/>
        <end position="755"/>
    </location>
</feature>
<gene>
    <name evidence="9" type="ORF">PHLGIDRAFT_26366</name>
</gene>
<dbReference type="InterPro" id="IPR011993">
    <property type="entry name" value="PH-like_dom_sf"/>
</dbReference>
<feature type="region of interest" description="Disordered" evidence="6">
    <location>
        <begin position="302"/>
        <end position="357"/>
    </location>
</feature>
<feature type="transmembrane region" description="Helical" evidence="7">
    <location>
        <begin position="798"/>
        <end position="818"/>
    </location>
</feature>
<reference evidence="9 10" key="1">
    <citation type="journal article" date="2014" name="PLoS Genet.">
        <title>Analysis of the Phlebiopsis gigantea genome, transcriptome and secretome provides insight into its pioneer colonization strategies of wood.</title>
        <authorList>
            <person name="Hori C."/>
            <person name="Ishida T."/>
            <person name="Igarashi K."/>
            <person name="Samejima M."/>
            <person name="Suzuki H."/>
            <person name="Master E."/>
            <person name="Ferreira P."/>
            <person name="Ruiz-Duenas F.J."/>
            <person name="Held B."/>
            <person name="Canessa P."/>
            <person name="Larrondo L.F."/>
            <person name="Schmoll M."/>
            <person name="Druzhinina I.S."/>
            <person name="Kubicek C.P."/>
            <person name="Gaskell J.A."/>
            <person name="Kersten P."/>
            <person name="St John F."/>
            <person name="Glasner J."/>
            <person name="Sabat G."/>
            <person name="Splinter BonDurant S."/>
            <person name="Syed K."/>
            <person name="Yadav J."/>
            <person name="Mgbeahuruike A.C."/>
            <person name="Kovalchuk A."/>
            <person name="Asiegbu F.O."/>
            <person name="Lackner G."/>
            <person name="Hoffmeister D."/>
            <person name="Rencoret J."/>
            <person name="Gutierrez A."/>
            <person name="Sun H."/>
            <person name="Lindquist E."/>
            <person name="Barry K."/>
            <person name="Riley R."/>
            <person name="Grigoriev I.V."/>
            <person name="Henrissat B."/>
            <person name="Kues U."/>
            <person name="Berka R.M."/>
            <person name="Martinez A.T."/>
            <person name="Covert S.F."/>
            <person name="Blanchette R.A."/>
            <person name="Cullen D."/>
        </authorList>
    </citation>
    <scope>NUCLEOTIDE SEQUENCE [LARGE SCALE GENOMIC DNA]</scope>
    <source>
        <strain evidence="9 10">11061_1 CR5-6</strain>
    </source>
</reference>
<feature type="compositionally biased region" description="Polar residues" evidence="6">
    <location>
        <begin position="110"/>
        <end position="122"/>
    </location>
</feature>
<comment type="similarity">
    <text evidence="2">Belongs to the YSP2 family.</text>
</comment>
<protein>
    <recommendedName>
        <fullName evidence="8">VASt domain-containing protein</fullName>
    </recommendedName>
</protein>
<keyword evidence="3 7" id="KW-0812">Transmembrane</keyword>
<sequence length="900" mass="98473">MSSRSSTPRSGRSVEDIKGSTRPKPSRRQHSLSLGTNSASPVSPSDDDVVTPTPSRPTMSGRDSTLRPLSHSNSTGNLREQASNEQHQHPRSATVATGFERQPDLHRTPSVKSNKSAKSSRSGLRIKLGRDKSEAASPPRSGHQRTTSSPSQSSSPHDIVVGENGTVTMSPIVESPTKISPSSALMDVGPSKHALSTSATVPSIPASSLLAAPDNSDAASVYSVSSTTKKRKLFRRLSVKESTPVSPTPTSASTTGSSKSPKRKNTGLAGALAASGLAMANPVVSMPQITPAEIIAREERMNTANSTMHRSRTSVDRARVPRSRQTSLSYPASELSDRDSFVSGLDNGSDEDDDLDLDADDIPVTGFAVASARRNQEFHEMFPTVPEGDYLIDDYGCALQREILVQGRLYISENHMCFHANLFGWVTDLTIPMYDVTALDKRMTAFVIPNAIQVTTRGTKYTFTSFLSRDTTYDVVNSVWRLARPDDSSICSQLPSARGSLDNSGESGESGEAAVGALNGKVKAKASKVTQCACGKARTHYSETAMETVFPGTPEKIYNLMFTSGFIKDFMRDSQKLIDIQISDWMPLPDNPTLLSRNMSYIKPLNGSIGPKSTKCELRDEMAHCDFDDYVSTLTTTRTPEVPSGGVFSVKTRTCIMWASSVSTRVLVTSQVEWTGRSFIKGIIERSAIDGQKTYHSDLEKAMRDYIHKHQSEFIPEGVDVAVVEAAEAPPPIESPGVMSPTEMSEEQARKSREHERNQRGLQWAYDTFEGAFKVAQQSTEGALELLKDAWEQSTSTAILYFVIVFLVISNVWTLTMMGRREEAGRRKEVMRSEDREKWVQGVVTALWDELNTNKAAAGEWPGVRADPGDIKGEIVEINGVLDRIEERIQSLRRSIQELD</sequence>
<evidence type="ECO:0000256" key="5">
    <source>
        <dbReference type="ARBA" id="ARBA00023136"/>
    </source>
</evidence>
<dbReference type="PROSITE" id="PS51778">
    <property type="entry name" value="VAST"/>
    <property type="match status" value="1"/>
</dbReference>
<dbReference type="Pfam" id="PF16016">
    <property type="entry name" value="VASt"/>
    <property type="match status" value="1"/>
</dbReference>
<evidence type="ECO:0000256" key="7">
    <source>
        <dbReference type="SAM" id="Phobius"/>
    </source>
</evidence>
<evidence type="ECO:0000313" key="9">
    <source>
        <dbReference type="EMBL" id="KIP02911.1"/>
    </source>
</evidence>
<dbReference type="InterPro" id="IPR004182">
    <property type="entry name" value="GRAM"/>
</dbReference>
<feature type="compositionally biased region" description="Low complexity" evidence="6">
    <location>
        <begin position="242"/>
        <end position="259"/>
    </location>
</feature>
<dbReference type="PANTHER" id="PTHR23319">
    <property type="entry name" value="GRAM DOMAIN CONTAINING 1B, ISOFORM E"/>
    <property type="match status" value="1"/>
</dbReference>
<dbReference type="OrthoDB" id="2162691at2759"/>
<feature type="compositionally biased region" description="Polar residues" evidence="6">
    <location>
        <begin position="70"/>
        <end position="85"/>
    </location>
</feature>
<feature type="domain" description="VASt" evidence="8">
    <location>
        <begin position="540"/>
        <end position="711"/>
    </location>
</feature>
<dbReference type="InterPro" id="IPR051482">
    <property type="entry name" value="Cholesterol_transport"/>
</dbReference>
<evidence type="ECO:0000256" key="3">
    <source>
        <dbReference type="ARBA" id="ARBA00022692"/>
    </source>
</evidence>
<dbReference type="Gene3D" id="2.30.29.30">
    <property type="entry name" value="Pleckstrin-homology domain (PH domain)/Phosphotyrosine-binding domain (PTB)"/>
    <property type="match status" value="1"/>
</dbReference>
<dbReference type="HOGENOM" id="CLU_007694_0_0_1"/>
<dbReference type="GO" id="GO:0005789">
    <property type="term" value="C:endoplasmic reticulum membrane"/>
    <property type="evidence" value="ECO:0007669"/>
    <property type="project" value="TreeGrafter"/>
</dbReference>
<evidence type="ECO:0000256" key="1">
    <source>
        <dbReference type="ARBA" id="ARBA00004167"/>
    </source>
</evidence>
<feature type="region of interest" description="Disordered" evidence="6">
    <location>
        <begin position="1"/>
        <end position="164"/>
    </location>
</feature>
<name>A0A0C3RRV2_PHLG1</name>
<dbReference type="GO" id="GO:0120015">
    <property type="term" value="F:sterol transfer activity"/>
    <property type="evidence" value="ECO:0007669"/>
    <property type="project" value="TreeGrafter"/>
</dbReference>
<dbReference type="GO" id="GO:0032934">
    <property type="term" value="F:sterol binding"/>
    <property type="evidence" value="ECO:0007669"/>
    <property type="project" value="TreeGrafter"/>
</dbReference>
<feature type="compositionally biased region" description="Low complexity" evidence="6">
    <location>
        <begin position="1"/>
        <end position="11"/>
    </location>
</feature>
<dbReference type="PANTHER" id="PTHR23319:SF4">
    <property type="entry name" value="GRAM DOMAIN CONTAINING 1B, ISOFORM E"/>
    <property type="match status" value="1"/>
</dbReference>
<dbReference type="GO" id="GO:0140268">
    <property type="term" value="C:endoplasmic reticulum-plasma membrane contact site"/>
    <property type="evidence" value="ECO:0007669"/>
    <property type="project" value="TreeGrafter"/>
</dbReference>
<dbReference type="SMART" id="SM00568">
    <property type="entry name" value="GRAM"/>
    <property type="match status" value="1"/>
</dbReference>
<keyword evidence="5 7" id="KW-0472">Membrane</keyword>
<dbReference type="EMBL" id="KN840645">
    <property type="protein sequence ID" value="KIP02911.1"/>
    <property type="molecule type" value="Genomic_DNA"/>
</dbReference>
<dbReference type="CDD" id="cd13220">
    <property type="entry name" value="PH-GRAM_GRAMDC"/>
    <property type="match status" value="1"/>
</dbReference>